<dbReference type="AlphaFoldDB" id="A0A8B8EZ70"/>
<dbReference type="GeneID" id="111137940"/>
<dbReference type="PANTHER" id="PTHR24279:SF120">
    <property type="entry name" value="CYTOCHROME P450"/>
    <property type="match status" value="1"/>
</dbReference>
<dbReference type="Proteomes" id="UP000694844">
    <property type="component" value="Chromosome 5"/>
</dbReference>
<accession>A0A8B8EZ70</accession>
<sequence length="498" mass="57663">MARFLPRRLTSSVCPISEQVLQNSIPFDAIPGPSGRYRLPYIGHVFHFKPFGDHLSSTLTDLLRSFRRQYGPVVRQRMGAQWLVFLFDPADIQQLLFQYEKYPLRPTPHLICAYARRNNTPLSMAFQNNQEWIEARRPVRELILKHAAVSKYFREVVDITEEFLKHRAKGSRHFEDTQMELTRLTMENSGMFCLNRRLGILTKDNSELLAGVQGVHSLLGQSFDCLPVYSLFPTKFYRDFEKVYTTVRLATRESLAQISEAMTLKPGEPCLKDLTFTQQLMLDSRMPRDLVESTVTDMFIAGADVTANVLSFILFHLAKNPNVQKTLFEEINQRCKNNQMNESTFANMPYLKACIKESLRLVPPLRDGVRRQVEMDTVVAGYHIPKGTTLVFCNSVISSDENFFPDPLAYRPERWMRGSPLRRTIHPFAVLPFGFGRRNCIGQRFAELQMHIFIVKLLQRYSVSLESSDEKLPFHYTIFATPSRKFSVLLQKRKNRNV</sequence>
<dbReference type="InterPro" id="IPR017972">
    <property type="entry name" value="Cyt_P450_CS"/>
</dbReference>
<dbReference type="PANTHER" id="PTHR24279">
    <property type="entry name" value="CYTOCHROME P450"/>
    <property type="match status" value="1"/>
</dbReference>
<dbReference type="GO" id="GO:0020037">
    <property type="term" value="F:heme binding"/>
    <property type="evidence" value="ECO:0007669"/>
    <property type="project" value="InterPro"/>
</dbReference>
<comment type="cofactor">
    <cofactor evidence="1 8">
        <name>heme</name>
        <dbReference type="ChEBI" id="CHEBI:30413"/>
    </cofactor>
</comment>
<evidence type="ECO:0000256" key="9">
    <source>
        <dbReference type="RuleBase" id="RU000461"/>
    </source>
</evidence>
<feature type="binding site" description="axial binding residue" evidence="8">
    <location>
        <position position="440"/>
    </location>
    <ligand>
        <name>heme</name>
        <dbReference type="ChEBI" id="CHEBI:30413"/>
    </ligand>
    <ligandPart>
        <name>Fe</name>
        <dbReference type="ChEBI" id="CHEBI:18248"/>
    </ligandPart>
</feature>
<evidence type="ECO:0000256" key="2">
    <source>
        <dbReference type="ARBA" id="ARBA00010617"/>
    </source>
</evidence>
<evidence type="ECO:0000313" key="11">
    <source>
        <dbReference type="RefSeq" id="XP_022345360.1"/>
    </source>
</evidence>
<dbReference type="KEGG" id="cvn:111137940"/>
<keyword evidence="6 8" id="KW-0408">Iron</keyword>
<keyword evidence="10" id="KW-1185">Reference proteome</keyword>
<protein>
    <submittedName>
        <fullName evidence="11">Probable cytochrome P450 49a1</fullName>
    </submittedName>
</protein>
<evidence type="ECO:0000256" key="8">
    <source>
        <dbReference type="PIRSR" id="PIRSR602401-1"/>
    </source>
</evidence>
<dbReference type="InterPro" id="IPR036396">
    <property type="entry name" value="Cyt_P450_sf"/>
</dbReference>
<dbReference type="InterPro" id="IPR002401">
    <property type="entry name" value="Cyt_P450_E_grp-I"/>
</dbReference>
<dbReference type="SUPFAM" id="SSF48264">
    <property type="entry name" value="Cytochrome P450"/>
    <property type="match status" value="1"/>
</dbReference>
<keyword evidence="7 9" id="KW-0503">Monooxygenase</keyword>
<evidence type="ECO:0000256" key="6">
    <source>
        <dbReference type="ARBA" id="ARBA00023004"/>
    </source>
</evidence>
<keyword evidence="4 8" id="KW-0479">Metal-binding</keyword>
<dbReference type="PROSITE" id="PS00086">
    <property type="entry name" value="CYTOCHROME_P450"/>
    <property type="match status" value="1"/>
</dbReference>
<comment type="similarity">
    <text evidence="2 9">Belongs to the cytochrome P450 family.</text>
</comment>
<name>A0A8B8EZ70_CRAVI</name>
<dbReference type="InterPro" id="IPR050479">
    <property type="entry name" value="CYP11_CYP27_families"/>
</dbReference>
<gene>
    <name evidence="11" type="primary">LOC111137940</name>
</gene>
<evidence type="ECO:0000256" key="1">
    <source>
        <dbReference type="ARBA" id="ARBA00001971"/>
    </source>
</evidence>
<organism evidence="10 11">
    <name type="scientific">Crassostrea virginica</name>
    <name type="common">Eastern oyster</name>
    <dbReference type="NCBI Taxonomy" id="6565"/>
    <lineage>
        <taxon>Eukaryota</taxon>
        <taxon>Metazoa</taxon>
        <taxon>Spiralia</taxon>
        <taxon>Lophotrochozoa</taxon>
        <taxon>Mollusca</taxon>
        <taxon>Bivalvia</taxon>
        <taxon>Autobranchia</taxon>
        <taxon>Pteriomorphia</taxon>
        <taxon>Ostreida</taxon>
        <taxon>Ostreoidea</taxon>
        <taxon>Ostreidae</taxon>
        <taxon>Crassostrea</taxon>
    </lineage>
</organism>
<dbReference type="GO" id="GO:0005506">
    <property type="term" value="F:iron ion binding"/>
    <property type="evidence" value="ECO:0007669"/>
    <property type="project" value="InterPro"/>
</dbReference>
<dbReference type="RefSeq" id="XP_022345360.1">
    <property type="nucleotide sequence ID" value="XM_022489652.1"/>
</dbReference>
<evidence type="ECO:0000256" key="4">
    <source>
        <dbReference type="ARBA" id="ARBA00022723"/>
    </source>
</evidence>
<dbReference type="InterPro" id="IPR001128">
    <property type="entry name" value="Cyt_P450"/>
</dbReference>
<dbReference type="Pfam" id="PF00067">
    <property type="entry name" value="p450"/>
    <property type="match status" value="1"/>
</dbReference>
<dbReference type="CDD" id="cd11054">
    <property type="entry name" value="CYP24A1-like"/>
    <property type="match status" value="1"/>
</dbReference>
<dbReference type="Gene3D" id="1.10.630.10">
    <property type="entry name" value="Cytochrome P450"/>
    <property type="match status" value="1"/>
</dbReference>
<dbReference type="OrthoDB" id="3945418at2759"/>
<keyword evidence="3 8" id="KW-0349">Heme</keyword>
<dbReference type="GO" id="GO:0004497">
    <property type="term" value="F:monooxygenase activity"/>
    <property type="evidence" value="ECO:0007669"/>
    <property type="project" value="UniProtKB-KW"/>
</dbReference>
<reference evidence="11" key="1">
    <citation type="submission" date="2025-08" db="UniProtKB">
        <authorList>
            <consortium name="RefSeq"/>
        </authorList>
    </citation>
    <scope>IDENTIFICATION</scope>
    <source>
        <tissue evidence="11">Whole sample</tissue>
    </source>
</reference>
<keyword evidence="5 9" id="KW-0560">Oxidoreductase</keyword>
<evidence type="ECO:0000256" key="5">
    <source>
        <dbReference type="ARBA" id="ARBA00023002"/>
    </source>
</evidence>
<dbReference type="PRINTS" id="PR00385">
    <property type="entry name" value="P450"/>
</dbReference>
<evidence type="ECO:0000256" key="3">
    <source>
        <dbReference type="ARBA" id="ARBA00022617"/>
    </source>
</evidence>
<dbReference type="GO" id="GO:0016705">
    <property type="term" value="F:oxidoreductase activity, acting on paired donors, with incorporation or reduction of molecular oxygen"/>
    <property type="evidence" value="ECO:0007669"/>
    <property type="project" value="InterPro"/>
</dbReference>
<evidence type="ECO:0000256" key="7">
    <source>
        <dbReference type="ARBA" id="ARBA00023033"/>
    </source>
</evidence>
<evidence type="ECO:0000313" key="10">
    <source>
        <dbReference type="Proteomes" id="UP000694844"/>
    </source>
</evidence>
<proteinExistence type="inferred from homology"/>
<dbReference type="PRINTS" id="PR00463">
    <property type="entry name" value="EP450I"/>
</dbReference>